<evidence type="ECO:0000313" key="3">
    <source>
        <dbReference type="Proteomes" id="UP000030750"/>
    </source>
</evidence>
<evidence type="ECO:0000256" key="1">
    <source>
        <dbReference type="SAM" id="MobiDB-lite"/>
    </source>
</evidence>
<dbReference type="VEuPathDB" id="ToxoDB:EBH_0032260"/>
<dbReference type="EMBL" id="HG712140">
    <property type="protein sequence ID" value="CDJ50262.1"/>
    <property type="molecule type" value="Genomic_DNA"/>
</dbReference>
<sequence>MQASAGSPGSAYVGDPSKLDTYQRFPQESGFMAGDGGGPVGTAAAAAALAAVSEAAAAAEAEEMGAGTGGCEYVEDEGSDMSDPWIECDEAVESDVITSAFATWCAHEEAAKAKPDPLASFFAQLVSLHTLADRGREGPSNPSAIQANPTPEEEGPKGDASCPSVELEAKEWDVVEPQQQPRAEECGARHVHTPCTGGTVADTLDPESRAFIAASLKRNDFPHILGSLRAAILSSPEIFGFYDVEGPSEADGAAGKPSGGAPPARSGAPLSDGHGQQAATDLQQQNRQQQQQSTAVAAASAQATEKGDKRADDLRPSGDRDGADSLLPPAVSVNSDFCKLNPRVAARWLVHSQMESLLGSGQLQQQQRQQQQPQQQQLTVGERPGARLDGATCAQLACLVPPKALCSQPEALANPARDQMHVAAARLAMGLSSEQMHALKDLLQAWYFSGFFAGQLYKTGSCS</sequence>
<dbReference type="Proteomes" id="UP000030750">
    <property type="component" value="Unassembled WGS sequence"/>
</dbReference>
<feature type="compositionally biased region" description="Low complexity" evidence="1">
    <location>
        <begin position="252"/>
        <end position="269"/>
    </location>
</feature>
<feature type="region of interest" description="Disordered" evidence="1">
    <location>
        <begin position="133"/>
        <end position="163"/>
    </location>
</feature>
<keyword evidence="3" id="KW-1185">Reference proteome</keyword>
<evidence type="ECO:0000313" key="2">
    <source>
        <dbReference type="EMBL" id="CDJ50262.1"/>
    </source>
</evidence>
<dbReference type="AlphaFoldDB" id="U6LIQ3"/>
<dbReference type="OrthoDB" id="346378at2759"/>
<name>U6LIQ3_9EIME</name>
<protein>
    <submittedName>
        <fullName evidence="2">Uncharacterized protein</fullName>
    </submittedName>
</protein>
<proteinExistence type="predicted"/>
<gene>
    <name evidence="2" type="ORF">EBH_0032260</name>
</gene>
<reference evidence="2" key="2">
    <citation type="submission" date="2013-10" db="EMBL/GenBank/DDBJ databases">
        <authorList>
            <person name="Aslett M."/>
        </authorList>
    </citation>
    <scope>NUCLEOTIDE SEQUENCE [LARGE SCALE GENOMIC DNA]</scope>
    <source>
        <strain evidence="2">Houghton</strain>
    </source>
</reference>
<feature type="compositionally biased region" description="Polar residues" evidence="1">
    <location>
        <begin position="140"/>
        <end position="149"/>
    </location>
</feature>
<accession>U6LIQ3</accession>
<feature type="region of interest" description="Disordered" evidence="1">
    <location>
        <begin position="249"/>
        <end position="332"/>
    </location>
</feature>
<feature type="compositionally biased region" description="Basic and acidic residues" evidence="1">
    <location>
        <begin position="305"/>
        <end position="323"/>
    </location>
</feature>
<organism evidence="2 3">
    <name type="scientific">Eimeria brunetti</name>
    <dbReference type="NCBI Taxonomy" id="51314"/>
    <lineage>
        <taxon>Eukaryota</taxon>
        <taxon>Sar</taxon>
        <taxon>Alveolata</taxon>
        <taxon>Apicomplexa</taxon>
        <taxon>Conoidasida</taxon>
        <taxon>Coccidia</taxon>
        <taxon>Eucoccidiorida</taxon>
        <taxon>Eimeriorina</taxon>
        <taxon>Eimeriidae</taxon>
        <taxon>Eimeria</taxon>
    </lineage>
</organism>
<reference evidence="2" key="1">
    <citation type="submission" date="2013-10" db="EMBL/GenBank/DDBJ databases">
        <title>Genomic analysis of the causative agents of coccidiosis in chickens.</title>
        <authorList>
            <person name="Reid A.J."/>
            <person name="Blake D."/>
            <person name="Billington K."/>
            <person name="Browne H."/>
            <person name="Dunn M."/>
            <person name="Hung S."/>
            <person name="Kawahara F."/>
            <person name="Miranda-Saavedra D."/>
            <person name="Mourier T."/>
            <person name="Nagra H."/>
            <person name="Otto T.D."/>
            <person name="Rawlings N."/>
            <person name="Sanchez A."/>
            <person name="Sanders M."/>
            <person name="Subramaniam C."/>
            <person name="Tay Y."/>
            <person name="Dear P."/>
            <person name="Doerig C."/>
            <person name="Gruber A."/>
            <person name="Parkinson J."/>
            <person name="Shirley M."/>
            <person name="Wan K.L."/>
            <person name="Berriman M."/>
            <person name="Tomley F."/>
            <person name="Pain A."/>
        </authorList>
    </citation>
    <scope>NUCLEOTIDE SEQUENCE [LARGE SCALE GENOMIC DNA]</scope>
    <source>
        <strain evidence="2">Houghton</strain>
    </source>
</reference>
<feature type="region of interest" description="Disordered" evidence="1">
    <location>
        <begin position="1"/>
        <end position="36"/>
    </location>
</feature>
<feature type="compositionally biased region" description="Low complexity" evidence="1">
    <location>
        <begin position="276"/>
        <end position="304"/>
    </location>
</feature>